<organism evidence="2 3">
    <name type="scientific">Cylicostephanus goldi</name>
    <name type="common">Nematode worm</name>
    <dbReference type="NCBI Taxonomy" id="71465"/>
    <lineage>
        <taxon>Eukaryota</taxon>
        <taxon>Metazoa</taxon>
        <taxon>Ecdysozoa</taxon>
        <taxon>Nematoda</taxon>
        <taxon>Chromadorea</taxon>
        <taxon>Rhabditida</taxon>
        <taxon>Rhabditina</taxon>
        <taxon>Rhabditomorpha</taxon>
        <taxon>Strongyloidea</taxon>
        <taxon>Strongylidae</taxon>
        <taxon>Cylicostephanus</taxon>
    </lineage>
</organism>
<sequence length="131" mass="14828">MRCSYEVVFPLYSLPFVYLLFLLGTVLLFRTILYVVVLKRRRDAKAYYCALLSIPKVAIIHALLAGVLYQSYPYIVMLWSLGANAVHLAVEGKMSMKDIAKVVCTSPMHLAMLMVNMFLLAFALLALSFQK</sequence>
<reference evidence="2 3" key="1">
    <citation type="submission" date="2018-11" db="EMBL/GenBank/DDBJ databases">
        <authorList>
            <consortium name="Pathogen Informatics"/>
        </authorList>
    </citation>
    <scope>NUCLEOTIDE SEQUENCE [LARGE SCALE GENOMIC DNA]</scope>
</reference>
<proteinExistence type="predicted"/>
<dbReference type="GO" id="GO:0031625">
    <property type="term" value="F:ubiquitin protein ligase binding"/>
    <property type="evidence" value="ECO:0007669"/>
    <property type="project" value="TreeGrafter"/>
</dbReference>
<dbReference type="EMBL" id="UYRV01022504">
    <property type="protein sequence ID" value="VDK71659.1"/>
    <property type="molecule type" value="Genomic_DNA"/>
</dbReference>
<gene>
    <name evidence="2" type="ORF">CGOC_LOCUS6753</name>
</gene>
<feature type="transmembrane region" description="Helical" evidence="1">
    <location>
        <begin position="110"/>
        <end position="129"/>
    </location>
</feature>
<dbReference type="InterPro" id="IPR008485">
    <property type="entry name" value="JAMP"/>
</dbReference>
<dbReference type="GO" id="GO:0016020">
    <property type="term" value="C:membrane"/>
    <property type="evidence" value="ECO:0007669"/>
    <property type="project" value="InterPro"/>
</dbReference>
<dbReference type="GO" id="GO:0006986">
    <property type="term" value="P:response to unfolded protein"/>
    <property type="evidence" value="ECO:0007669"/>
    <property type="project" value="InterPro"/>
</dbReference>
<dbReference type="GO" id="GO:0036503">
    <property type="term" value="P:ERAD pathway"/>
    <property type="evidence" value="ECO:0007669"/>
    <property type="project" value="TreeGrafter"/>
</dbReference>
<name>A0A3P6SJN0_CYLGO</name>
<protein>
    <submittedName>
        <fullName evidence="2">Uncharacterized protein</fullName>
    </submittedName>
</protein>
<dbReference type="AlphaFoldDB" id="A0A3P6SJN0"/>
<keyword evidence="3" id="KW-1185">Reference proteome</keyword>
<feature type="transmembrane region" description="Helical" evidence="1">
    <location>
        <begin position="16"/>
        <end position="37"/>
    </location>
</feature>
<keyword evidence="1" id="KW-1133">Transmembrane helix</keyword>
<dbReference type="PANTHER" id="PTHR12740:SF4">
    <property type="entry name" value="JNK1_MAPK8-ASSOCIATED MEMBRANE PROTEIN"/>
    <property type="match status" value="1"/>
</dbReference>
<evidence type="ECO:0000256" key="1">
    <source>
        <dbReference type="SAM" id="Phobius"/>
    </source>
</evidence>
<keyword evidence="1" id="KW-0812">Transmembrane</keyword>
<evidence type="ECO:0000313" key="2">
    <source>
        <dbReference type="EMBL" id="VDK71659.1"/>
    </source>
</evidence>
<evidence type="ECO:0000313" key="3">
    <source>
        <dbReference type="Proteomes" id="UP000271889"/>
    </source>
</evidence>
<dbReference type="Proteomes" id="UP000271889">
    <property type="component" value="Unassembled WGS sequence"/>
</dbReference>
<dbReference type="OrthoDB" id="5920264at2759"/>
<dbReference type="Pfam" id="PF05571">
    <property type="entry name" value="JAMP"/>
    <property type="match status" value="1"/>
</dbReference>
<dbReference type="PANTHER" id="PTHR12740">
    <property type="entry name" value="JNK1/MAPK8-ASSOCIATED MEMBRANE PROTEIN"/>
    <property type="match status" value="1"/>
</dbReference>
<keyword evidence="1" id="KW-0472">Membrane</keyword>
<accession>A0A3P6SJN0</accession>